<dbReference type="RefSeq" id="WP_053327862.1">
    <property type="nucleotide sequence ID" value="NZ_CP009928.1"/>
</dbReference>
<organism evidence="1 2">
    <name type="scientific">Chryseobacterium gallinarum</name>
    <dbReference type="NCBI Taxonomy" id="1324352"/>
    <lineage>
        <taxon>Bacteria</taxon>
        <taxon>Pseudomonadati</taxon>
        <taxon>Bacteroidota</taxon>
        <taxon>Flavobacteriia</taxon>
        <taxon>Flavobacteriales</taxon>
        <taxon>Weeksellaceae</taxon>
        <taxon>Chryseobacterium group</taxon>
        <taxon>Chryseobacterium</taxon>
    </lineage>
</organism>
<proteinExistence type="predicted"/>
<dbReference type="KEGG" id="cgn:OK18_09550"/>
<dbReference type="SUPFAM" id="SSF51735">
    <property type="entry name" value="NAD(P)-binding Rossmann-fold domains"/>
    <property type="match status" value="1"/>
</dbReference>
<dbReference type="InterPro" id="IPR036291">
    <property type="entry name" value="NAD(P)-bd_dom_sf"/>
</dbReference>
<dbReference type="OrthoDB" id="1247029at2"/>
<protein>
    <recommendedName>
        <fullName evidence="3">NAD(P)-dependent oxidoreductase</fullName>
    </recommendedName>
</protein>
<name>A0A0G3M476_CHRGL</name>
<reference evidence="1 2" key="1">
    <citation type="submission" date="2014-11" db="EMBL/GenBank/DDBJ databases">
        <authorList>
            <person name="Park G.-S."/>
            <person name="Hong S.-J."/>
            <person name="Jung B.K."/>
            <person name="Khan A.R."/>
            <person name="Kwak Y."/>
            <person name="Shin J.-H."/>
        </authorList>
    </citation>
    <scope>NUCLEOTIDE SEQUENCE [LARGE SCALE GENOMIC DNA]</scope>
    <source>
        <strain evidence="1 2">DSM 27622</strain>
    </source>
</reference>
<evidence type="ECO:0008006" key="3">
    <source>
        <dbReference type="Google" id="ProtNLM"/>
    </source>
</evidence>
<dbReference type="AlphaFoldDB" id="A0A0G3M476"/>
<accession>A0A0G3M476</accession>
<evidence type="ECO:0000313" key="2">
    <source>
        <dbReference type="Proteomes" id="UP000035213"/>
    </source>
</evidence>
<evidence type="ECO:0000313" key="1">
    <source>
        <dbReference type="EMBL" id="AKK72833.1"/>
    </source>
</evidence>
<dbReference type="EMBL" id="CP009928">
    <property type="protein sequence ID" value="AKK72833.1"/>
    <property type="molecule type" value="Genomic_DNA"/>
</dbReference>
<dbReference type="STRING" id="1324352.OK18_09550"/>
<dbReference type="Gene3D" id="3.40.50.720">
    <property type="entry name" value="NAD(P)-binding Rossmann-like Domain"/>
    <property type="match status" value="1"/>
</dbReference>
<gene>
    <name evidence="1" type="ORF">OK18_09550</name>
</gene>
<dbReference type="PATRIC" id="fig|1324352.5.peg.2001"/>
<sequence>MIIGNGLIANALKNIDSEEYVFFASGVSNSLETRSSEFEREFSLLKNSLESNNDKKIIYFSTLSVKDQSKQGSHYVLHKLSIEDYIKKHSENYLILRIGNIVGKGGNPNTLFNYLKNQITNNNRFVVHNKARRLLIDMEDITRFLKTHCILLDNGIVNCAFPYYYDLKEIIGAIEKKTHQKGIYSEIDEGDFYKVDFGEDITSFFAEVSPEAYLETLTQKYI</sequence>
<dbReference type="Proteomes" id="UP000035213">
    <property type="component" value="Chromosome"/>
</dbReference>